<evidence type="ECO:0000313" key="2">
    <source>
        <dbReference type="Proteomes" id="UP000325081"/>
    </source>
</evidence>
<accession>A0A5A7QQS7</accession>
<dbReference type="Proteomes" id="UP000325081">
    <property type="component" value="Unassembled WGS sequence"/>
</dbReference>
<sequence>MFNELIQAAEPFLNAAQETLPENASVEVEVFNQLPPIEVDTRLVVPANTNLRNIVRTGTISFSVAPTTEESGQGPLFAQREDWGGQSESTEDSFEVGVLLEPWPVNHNVGLESSMINQIRAMENANSPFLLDKEKRVYWSEIKEALDNCSSQKDYNRFVEFANRDHQIRERKQDTYGIFEEMLAQNPTLAENAAYNPHECFIDFLNEMREELDEEGGDVLVRDQKEMAFLHGLGQDLRRAGSNSSYIKRILGTG</sequence>
<reference evidence="2" key="1">
    <citation type="journal article" date="2019" name="Curr. Biol.">
        <title>Genome Sequence of Striga asiatica Provides Insight into the Evolution of Plant Parasitism.</title>
        <authorList>
            <person name="Yoshida S."/>
            <person name="Kim S."/>
            <person name="Wafula E.K."/>
            <person name="Tanskanen J."/>
            <person name="Kim Y.M."/>
            <person name="Honaas L."/>
            <person name="Yang Z."/>
            <person name="Spallek T."/>
            <person name="Conn C.E."/>
            <person name="Ichihashi Y."/>
            <person name="Cheong K."/>
            <person name="Cui S."/>
            <person name="Der J.P."/>
            <person name="Gundlach H."/>
            <person name="Jiao Y."/>
            <person name="Hori C."/>
            <person name="Ishida J.K."/>
            <person name="Kasahara H."/>
            <person name="Kiba T."/>
            <person name="Kim M.S."/>
            <person name="Koo N."/>
            <person name="Laohavisit A."/>
            <person name="Lee Y.H."/>
            <person name="Lumba S."/>
            <person name="McCourt P."/>
            <person name="Mortimer J.C."/>
            <person name="Mutuku J.M."/>
            <person name="Nomura T."/>
            <person name="Sasaki-Sekimoto Y."/>
            <person name="Seto Y."/>
            <person name="Wang Y."/>
            <person name="Wakatake T."/>
            <person name="Sakakibara H."/>
            <person name="Demura T."/>
            <person name="Yamaguchi S."/>
            <person name="Yoneyama K."/>
            <person name="Manabe R.I."/>
            <person name="Nelson D.C."/>
            <person name="Schulman A.H."/>
            <person name="Timko M.P."/>
            <person name="dePamphilis C.W."/>
            <person name="Choi D."/>
            <person name="Shirasu K."/>
        </authorList>
    </citation>
    <scope>NUCLEOTIDE SEQUENCE [LARGE SCALE GENOMIC DNA]</scope>
    <source>
        <strain evidence="2">cv. UVA1</strain>
    </source>
</reference>
<proteinExistence type="predicted"/>
<name>A0A5A7QQS7_STRAF</name>
<protein>
    <submittedName>
        <fullName evidence="1">Cytochrome c oxidase subunit 2</fullName>
    </submittedName>
</protein>
<dbReference type="AlphaFoldDB" id="A0A5A7QQS7"/>
<evidence type="ECO:0000313" key="1">
    <source>
        <dbReference type="EMBL" id="GER47693.1"/>
    </source>
</evidence>
<dbReference type="OrthoDB" id="912990at2759"/>
<gene>
    <name evidence="1" type="ORF">STAS_24808</name>
</gene>
<comment type="caution">
    <text evidence="1">The sequence shown here is derived from an EMBL/GenBank/DDBJ whole genome shotgun (WGS) entry which is preliminary data.</text>
</comment>
<organism evidence="1 2">
    <name type="scientific">Striga asiatica</name>
    <name type="common">Asiatic witchweed</name>
    <name type="synonym">Buchnera asiatica</name>
    <dbReference type="NCBI Taxonomy" id="4170"/>
    <lineage>
        <taxon>Eukaryota</taxon>
        <taxon>Viridiplantae</taxon>
        <taxon>Streptophyta</taxon>
        <taxon>Embryophyta</taxon>
        <taxon>Tracheophyta</taxon>
        <taxon>Spermatophyta</taxon>
        <taxon>Magnoliopsida</taxon>
        <taxon>eudicotyledons</taxon>
        <taxon>Gunneridae</taxon>
        <taxon>Pentapetalae</taxon>
        <taxon>asterids</taxon>
        <taxon>lamiids</taxon>
        <taxon>Lamiales</taxon>
        <taxon>Orobanchaceae</taxon>
        <taxon>Buchnereae</taxon>
        <taxon>Striga</taxon>
    </lineage>
</organism>
<keyword evidence="2" id="KW-1185">Reference proteome</keyword>
<dbReference type="EMBL" id="BKCP01008037">
    <property type="protein sequence ID" value="GER47693.1"/>
    <property type="molecule type" value="Genomic_DNA"/>
</dbReference>